<keyword evidence="11 14" id="KW-0408">Iron</keyword>
<dbReference type="GO" id="GO:0005506">
    <property type="term" value="F:iron ion binding"/>
    <property type="evidence" value="ECO:0007669"/>
    <property type="project" value="InterPro"/>
</dbReference>
<keyword evidence="15" id="KW-0812">Transmembrane</keyword>
<evidence type="ECO:0000256" key="9">
    <source>
        <dbReference type="ARBA" id="ARBA00022848"/>
    </source>
</evidence>
<evidence type="ECO:0000256" key="1">
    <source>
        <dbReference type="ARBA" id="ARBA00001971"/>
    </source>
</evidence>
<keyword evidence="6 14" id="KW-0349">Heme</keyword>
<evidence type="ECO:0000256" key="8">
    <source>
        <dbReference type="ARBA" id="ARBA00022824"/>
    </source>
</evidence>
<evidence type="ECO:0008006" key="18">
    <source>
        <dbReference type="Google" id="ProtNLM"/>
    </source>
</evidence>
<evidence type="ECO:0000256" key="14">
    <source>
        <dbReference type="RuleBase" id="RU000461"/>
    </source>
</evidence>
<dbReference type="InterPro" id="IPR001128">
    <property type="entry name" value="Cyt_P450"/>
</dbReference>
<accession>A0A8J2K0C3</accession>
<proteinExistence type="inferred from homology"/>
<dbReference type="OrthoDB" id="1055148at2759"/>
<dbReference type="Proteomes" id="UP000708208">
    <property type="component" value="Unassembled WGS sequence"/>
</dbReference>
<feature type="transmembrane region" description="Helical" evidence="15">
    <location>
        <begin position="6"/>
        <end position="23"/>
    </location>
</feature>
<dbReference type="PANTHER" id="PTHR24300:SF375">
    <property type="entry name" value="CYTOCHROME P450 FAMILY"/>
    <property type="match status" value="1"/>
</dbReference>
<keyword evidence="15" id="KW-1133">Transmembrane helix</keyword>
<dbReference type="GO" id="GO:0016712">
    <property type="term" value="F:oxidoreductase activity, acting on paired donors, with incorporation or reduction of molecular oxygen, reduced flavin or flavoprotein as one donor, and incorporation of one atom of oxygen"/>
    <property type="evidence" value="ECO:0007669"/>
    <property type="project" value="TreeGrafter"/>
</dbReference>
<dbReference type="PROSITE" id="PS00086">
    <property type="entry name" value="CYTOCHROME_P450"/>
    <property type="match status" value="1"/>
</dbReference>
<comment type="caution">
    <text evidence="16">The sequence shown here is derived from an EMBL/GenBank/DDBJ whole genome shotgun (WGS) entry which is preliminary data.</text>
</comment>
<gene>
    <name evidence="16" type="ORF">AFUS01_LOCUS18999</name>
</gene>
<dbReference type="GO" id="GO:0006082">
    <property type="term" value="P:organic acid metabolic process"/>
    <property type="evidence" value="ECO:0007669"/>
    <property type="project" value="TreeGrafter"/>
</dbReference>
<dbReference type="AlphaFoldDB" id="A0A8J2K0C3"/>
<evidence type="ECO:0000256" key="13">
    <source>
        <dbReference type="ARBA" id="ARBA00023136"/>
    </source>
</evidence>
<evidence type="ECO:0000256" key="3">
    <source>
        <dbReference type="ARBA" id="ARBA00004174"/>
    </source>
</evidence>
<evidence type="ECO:0000256" key="7">
    <source>
        <dbReference type="ARBA" id="ARBA00022723"/>
    </source>
</evidence>
<dbReference type="GO" id="GO:0005789">
    <property type="term" value="C:endoplasmic reticulum membrane"/>
    <property type="evidence" value="ECO:0007669"/>
    <property type="project" value="UniProtKB-SubCell"/>
</dbReference>
<dbReference type="GO" id="GO:0020037">
    <property type="term" value="F:heme binding"/>
    <property type="evidence" value="ECO:0007669"/>
    <property type="project" value="InterPro"/>
</dbReference>
<keyword evidence="12 14" id="KW-0503">Monooxygenase</keyword>
<dbReference type="PANTHER" id="PTHR24300">
    <property type="entry name" value="CYTOCHROME P450 508A4-RELATED"/>
    <property type="match status" value="1"/>
</dbReference>
<dbReference type="InterPro" id="IPR017972">
    <property type="entry name" value="Cyt_P450_CS"/>
</dbReference>
<keyword evidence="9" id="KW-0492">Microsome</keyword>
<dbReference type="EMBL" id="CAJVCH010192756">
    <property type="protein sequence ID" value="CAG7730350.1"/>
    <property type="molecule type" value="Genomic_DNA"/>
</dbReference>
<name>A0A8J2K0C3_9HEXA</name>
<keyword evidence="7 14" id="KW-0479">Metal-binding</keyword>
<dbReference type="Pfam" id="PF00067">
    <property type="entry name" value="p450"/>
    <property type="match status" value="1"/>
</dbReference>
<comment type="function">
    <text evidence="2">May be involved in the metabolism of insect hormones and in the breakdown of synthetic insecticides.</text>
</comment>
<evidence type="ECO:0000256" key="11">
    <source>
        <dbReference type="ARBA" id="ARBA00023004"/>
    </source>
</evidence>
<sequence length="491" mass="55552">MLLLMFVHGTIFAGLASFVLFLSSRKKRCNTRLPPAAWTTPLIGCLPVVLRQNIGEEMFKIGKQLGPVVSTHLGFQKFVIVNGPEAIKEAFRNSSIAGRADVLYKEFAGSKGIIWPDDVKETRKFIFKSSKHLEFTGNATEFIIQKQITKLLKRLEKTNGKPFLVKNIFNIPLVNGLFNLLLGTVILHDDPDFHYVITSVNILATLPDPIMRACVLCPSLLKWLPLFVSGRDKVEGYFNDVRSLVQKYAENRLVVRVPNQPRCMADALQDKIDETTNESSAFHHDQSPAVPILTDLVIGAIDTTAAMLEWIVLYLSEFPQVQQKVQTEMDKIVGCGRIPSLSDRPKMHYTLAVIQEIFRLAPVVPYGPRKATENTTLMGYTIEKDSYVVGNFYGINIDPDLWENPKEFKPERFLDTNGHFVKSDLLLIFGHGKRSCVGELSARDQIFLFTTRFLLKFNILPEKKLNNFSGRMAATWHCVDFEAKFVPRIQS</sequence>
<comment type="subcellular location">
    <subcellularLocation>
        <location evidence="4">Endoplasmic reticulum membrane</location>
        <topology evidence="4">Peripheral membrane protein</topology>
    </subcellularLocation>
    <subcellularLocation>
        <location evidence="3">Microsome membrane</location>
        <topology evidence="3">Peripheral membrane protein</topology>
    </subcellularLocation>
</comment>
<evidence type="ECO:0000256" key="5">
    <source>
        <dbReference type="ARBA" id="ARBA00010617"/>
    </source>
</evidence>
<evidence type="ECO:0000256" key="10">
    <source>
        <dbReference type="ARBA" id="ARBA00023002"/>
    </source>
</evidence>
<comment type="cofactor">
    <cofactor evidence="1">
        <name>heme</name>
        <dbReference type="ChEBI" id="CHEBI:30413"/>
    </cofactor>
</comment>
<comment type="similarity">
    <text evidence="5 14">Belongs to the cytochrome P450 family.</text>
</comment>
<dbReference type="InterPro" id="IPR050182">
    <property type="entry name" value="Cytochrome_P450_fam2"/>
</dbReference>
<evidence type="ECO:0000313" key="16">
    <source>
        <dbReference type="EMBL" id="CAG7730350.1"/>
    </source>
</evidence>
<organism evidence="16 17">
    <name type="scientific">Allacma fusca</name>
    <dbReference type="NCBI Taxonomy" id="39272"/>
    <lineage>
        <taxon>Eukaryota</taxon>
        <taxon>Metazoa</taxon>
        <taxon>Ecdysozoa</taxon>
        <taxon>Arthropoda</taxon>
        <taxon>Hexapoda</taxon>
        <taxon>Collembola</taxon>
        <taxon>Symphypleona</taxon>
        <taxon>Sminthuridae</taxon>
        <taxon>Allacma</taxon>
    </lineage>
</organism>
<reference evidence="16" key="1">
    <citation type="submission" date="2021-06" db="EMBL/GenBank/DDBJ databases">
        <authorList>
            <person name="Hodson N. C."/>
            <person name="Mongue J. A."/>
            <person name="Jaron S. K."/>
        </authorList>
    </citation>
    <scope>NUCLEOTIDE SEQUENCE</scope>
</reference>
<evidence type="ECO:0000256" key="6">
    <source>
        <dbReference type="ARBA" id="ARBA00022617"/>
    </source>
</evidence>
<evidence type="ECO:0000313" key="17">
    <source>
        <dbReference type="Proteomes" id="UP000708208"/>
    </source>
</evidence>
<evidence type="ECO:0000256" key="12">
    <source>
        <dbReference type="ARBA" id="ARBA00023033"/>
    </source>
</evidence>
<evidence type="ECO:0000256" key="15">
    <source>
        <dbReference type="SAM" id="Phobius"/>
    </source>
</evidence>
<evidence type="ECO:0000256" key="2">
    <source>
        <dbReference type="ARBA" id="ARBA00003690"/>
    </source>
</evidence>
<keyword evidence="10 14" id="KW-0560">Oxidoreductase</keyword>
<dbReference type="FunFam" id="1.10.630.10:FF:000238">
    <property type="entry name" value="Cytochrome P450 2A6"/>
    <property type="match status" value="1"/>
</dbReference>
<protein>
    <recommendedName>
        <fullName evidence="18">Cytochrome P450</fullName>
    </recommendedName>
</protein>
<evidence type="ECO:0000256" key="4">
    <source>
        <dbReference type="ARBA" id="ARBA00004406"/>
    </source>
</evidence>
<dbReference type="GO" id="GO:0006805">
    <property type="term" value="P:xenobiotic metabolic process"/>
    <property type="evidence" value="ECO:0007669"/>
    <property type="project" value="TreeGrafter"/>
</dbReference>
<keyword evidence="17" id="KW-1185">Reference proteome</keyword>
<keyword evidence="8" id="KW-0256">Endoplasmic reticulum</keyword>
<keyword evidence="13 15" id="KW-0472">Membrane</keyword>